<gene>
    <name evidence="5" type="ORF">TEOVI_000103900</name>
</gene>
<proteinExistence type="predicted"/>
<feature type="compositionally biased region" description="Polar residues" evidence="3">
    <location>
        <begin position="18"/>
        <end position="29"/>
    </location>
</feature>
<reference evidence="5" key="1">
    <citation type="submission" date="2016-09" db="EMBL/GenBank/DDBJ databases">
        <authorList>
            <person name="Hebert L."/>
            <person name="Moumen B."/>
        </authorList>
    </citation>
    <scope>NUCLEOTIDE SEQUENCE [LARGE SCALE GENOMIC DNA]</scope>
    <source>
        <strain evidence="5">OVI</strain>
    </source>
</reference>
<keyword evidence="1" id="KW-0697">Rotamase</keyword>
<dbReference type="EMBL" id="CZPT02001221">
    <property type="protein sequence ID" value="SCU69473.1"/>
    <property type="molecule type" value="Genomic_DNA"/>
</dbReference>
<dbReference type="RefSeq" id="XP_067080441.1">
    <property type="nucleotide sequence ID" value="XM_067224340.1"/>
</dbReference>
<evidence type="ECO:0000259" key="4">
    <source>
        <dbReference type="PROSITE" id="PS50059"/>
    </source>
</evidence>
<keyword evidence="1 5" id="KW-0413">Isomerase</keyword>
<evidence type="ECO:0000256" key="3">
    <source>
        <dbReference type="SAM" id="MobiDB-lite"/>
    </source>
</evidence>
<evidence type="ECO:0000313" key="6">
    <source>
        <dbReference type="Proteomes" id="UP000195570"/>
    </source>
</evidence>
<dbReference type="SUPFAM" id="SSF54534">
    <property type="entry name" value="FKBP-like"/>
    <property type="match status" value="1"/>
</dbReference>
<comment type="caution">
    <text evidence="5">The sequence shown here is derived from an EMBL/GenBank/DDBJ whole genome shotgun (WGS) entry which is preliminary data.</text>
</comment>
<dbReference type="AlphaFoldDB" id="A0A1G4IBA3"/>
<dbReference type="GeneID" id="92374979"/>
<name>A0A1G4IBA3_TRYEQ</name>
<dbReference type="VEuPathDB" id="TriTrypDB:TEOVI_000103900"/>
<keyword evidence="2" id="KW-0175">Coiled coil</keyword>
<dbReference type="InterPro" id="IPR046357">
    <property type="entry name" value="PPIase_dom_sf"/>
</dbReference>
<feature type="domain" description="PPIase FKBP-type" evidence="4">
    <location>
        <begin position="221"/>
        <end position="320"/>
    </location>
</feature>
<dbReference type="Gene3D" id="3.10.50.40">
    <property type="match status" value="1"/>
</dbReference>
<organism evidence="5 6">
    <name type="scientific">Trypanosoma equiperdum</name>
    <dbReference type="NCBI Taxonomy" id="5694"/>
    <lineage>
        <taxon>Eukaryota</taxon>
        <taxon>Discoba</taxon>
        <taxon>Euglenozoa</taxon>
        <taxon>Kinetoplastea</taxon>
        <taxon>Metakinetoplastina</taxon>
        <taxon>Trypanosomatida</taxon>
        <taxon>Trypanosomatidae</taxon>
        <taxon>Trypanosoma</taxon>
    </lineage>
</organism>
<accession>A0A1G4IBA3</accession>
<dbReference type="GO" id="GO:0003755">
    <property type="term" value="F:peptidyl-prolyl cis-trans isomerase activity"/>
    <property type="evidence" value="ECO:0007669"/>
    <property type="project" value="UniProtKB-KW"/>
</dbReference>
<protein>
    <recommendedName>
        <fullName evidence="1">peptidylprolyl isomerase</fullName>
        <ecNumber evidence="1">5.2.1.8</ecNumber>
    </recommendedName>
</protein>
<dbReference type="InterPro" id="IPR001179">
    <property type="entry name" value="PPIase_FKBP_dom"/>
</dbReference>
<feature type="region of interest" description="Disordered" evidence="3">
    <location>
        <begin position="1"/>
        <end position="57"/>
    </location>
</feature>
<evidence type="ECO:0000313" key="5">
    <source>
        <dbReference type="EMBL" id="SCU69473.1"/>
    </source>
</evidence>
<feature type="coiled-coil region" evidence="2">
    <location>
        <begin position="470"/>
        <end position="525"/>
    </location>
</feature>
<evidence type="ECO:0000256" key="2">
    <source>
        <dbReference type="SAM" id="Coils"/>
    </source>
</evidence>
<evidence type="ECO:0000256" key="1">
    <source>
        <dbReference type="PROSITE-ProRule" id="PRU00277"/>
    </source>
</evidence>
<dbReference type="Proteomes" id="UP000195570">
    <property type="component" value="Unassembled WGS sequence"/>
</dbReference>
<comment type="catalytic activity">
    <reaction evidence="1">
        <text>[protein]-peptidylproline (omega=180) = [protein]-peptidylproline (omega=0)</text>
        <dbReference type="Rhea" id="RHEA:16237"/>
        <dbReference type="Rhea" id="RHEA-COMP:10747"/>
        <dbReference type="Rhea" id="RHEA-COMP:10748"/>
        <dbReference type="ChEBI" id="CHEBI:83833"/>
        <dbReference type="ChEBI" id="CHEBI:83834"/>
        <dbReference type="EC" id="5.2.1.8"/>
    </reaction>
</comment>
<dbReference type="Pfam" id="PF00254">
    <property type="entry name" value="FKBP_C"/>
    <property type="match status" value="1"/>
</dbReference>
<dbReference type="EC" id="5.2.1.8" evidence="1"/>
<keyword evidence="6" id="KW-1185">Reference proteome</keyword>
<dbReference type="PROSITE" id="PS50059">
    <property type="entry name" value="FKBP_PPIASE"/>
    <property type="match status" value="1"/>
</dbReference>
<sequence length="850" mass="91939">MFGGLDSSGDEGEGLANQGPSGNRNTRQVASRGMRSMFAEDDMQSRQGVTSLRYEDKGTDKAVARSVMGSGGATGQQSNASSPLQTAVQAVVVAYKGEEVIGSCVVAACVPRTSATAPPLIAIIDRDKRPQCRVRMDENLQLIQSEGEPQYASLFDPSFGGHWSLMFKGRRECTEFVASVLTALNSSRLQDSGVTPPIVEWGSGASPYEELGAAARTVTRGDTVTISFTSWLLQRVPGTSFFSLGKVIEEVPPEAPREVSVGSGTMMIGVENALTGMREGGFSRLVFVTPRLTKVNRGLGNPEVQPSDTVVTHITCHEILRAVGRNKASRPAHQVGTVEADNVNSAFDNTTAALGAPAVISDRRECPPGSVETGAAQTGSSDVNSLMQVLLLQTLQQQQQQKQSVSAPVAEGGQLSSIERSVERLHLQIATLYEKVDRLGIDEKIEKNNAAIERIVKKVVGKVPMGEVDLEDAVKDRDGLLATIERLKGRLEEETSNYHRALEAMSRHKDEVLQLQKDLQLQQETHGARVQQLEEDRRLRLVEAHVQQQQAVERVGEEKFREGYEAGVRATEQKHKEQRALDPAATDGCTTQEWKDRLFASEQRAVQLETALQQAEGRHIAERRQLQEHVDALTRMTTMLQERAEAKASAVEILDGQQTAEQQSAFLRRTMNSVYVNLETQLRAMGSDTVSVLDVLHLLSSVTAAEVSAFSDDASKEALLQWNPAVSANSDPVELHSTHVANYLQDASEMRAGGTEGTSDTLGSVGYAHISGIDQPPVVHDETGQLGVPPPPEGESLFAFNSDVDGFPEPPNLLIDAEDGNDAAGGGIDNVRNLGEIFLEGAPRVTDGDD</sequence>